<name>A0A1Y5I0T0_OLEAN</name>
<evidence type="ECO:0000256" key="1">
    <source>
        <dbReference type="ARBA" id="ARBA00001933"/>
    </source>
</evidence>
<evidence type="ECO:0000259" key="5">
    <source>
        <dbReference type="Pfam" id="PF00291"/>
    </source>
</evidence>
<dbReference type="InterPro" id="IPR001926">
    <property type="entry name" value="TrpB-like_PALP"/>
</dbReference>
<evidence type="ECO:0000313" key="7">
    <source>
        <dbReference type="Proteomes" id="UP000227088"/>
    </source>
</evidence>
<accession>A0A1Y5I0T0</accession>
<evidence type="ECO:0000256" key="2">
    <source>
        <dbReference type="ARBA" id="ARBA00008639"/>
    </source>
</evidence>
<dbReference type="GO" id="GO:0019148">
    <property type="term" value="F:D-cysteine desulfhydrase activity"/>
    <property type="evidence" value="ECO:0007669"/>
    <property type="project" value="TreeGrafter"/>
</dbReference>
<feature type="modified residue" description="N6-(pyridoxal phosphate)lysine" evidence="4">
    <location>
        <position position="58"/>
    </location>
</feature>
<evidence type="ECO:0000256" key="4">
    <source>
        <dbReference type="PIRSR" id="PIRSR006278-2"/>
    </source>
</evidence>
<keyword evidence="3 4" id="KW-0663">Pyridoxal phosphate</keyword>
<proteinExistence type="inferred from homology"/>
<organism evidence="6 7">
    <name type="scientific">Oleispira antarctica</name>
    <dbReference type="NCBI Taxonomy" id="188908"/>
    <lineage>
        <taxon>Bacteria</taxon>
        <taxon>Pseudomonadati</taxon>
        <taxon>Pseudomonadota</taxon>
        <taxon>Gammaproteobacteria</taxon>
        <taxon>Oceanospirillales</taxon>
        <taxon>Oceanospirillaceae</taxon>
        <taxon>Oleispira</taxon>
    </lineage>
</organism>
<dbReference type="InterPro" id="IPR036052">
    <property type="entry name" value="TrpB-like_PALP_sf"/>
</dbReference>
<dbReference type="PANTHER" id="PTHR43780:SF2">
    <property type="entry name" value="1-AMINOCYCLOPROPANE-1-CARBOXYLATE DEAMINASE-RELATED"/>
    <property type="match status" value="1"/>
</dbReference>
<reference evidence="7" key="1">
    <citation type="journal article" date="2017" name="Proc. Natl. Acad. Sci. U.S.A.">
        <title>Simulation of Deepwater Horizon oil plume reveals substrate specialization within a complex community of hydrocarbon degraders.</title>
        <authorList>
            <person name="Hu P."/>
            <person name="Dubinsky E.A."/>
            <person name="Probst A.J."/>
            <person name="Wang J."/>
            <person name="Sieber C.M.K."/>
            <person name="Tom L.M."/>
            <person name="Gardinali P."/>
            <person name="Banfield J.F."/>
            <person name="Atlas R.M."/>
            <person name="Andersen G.L."/>
        </authorList>
    </citation>
    <scope>NUCLEOTIDE SEQUENCE [LARGE SCALE GENOMIC DNA]</scope>
</reference>
<dbReference type="PIRSF" id="PIRSF006278">
    <property type="entry name" value="ACCD_DCysDesulf"/>
    <property type="match status" value="1"/>
</dbReference>
<sequence length="366" mass="40282">MTSITDLPLFTRYPILKQQLKPQSFACLPTPVKTLPDLGPNAWIKQDDLTHPDYGGNKIRKLDFVLADIKAKQKKHVITFGATGTNAGVATAMMCYRNNLKCTVYLFEQPLTQTVKSNIALMRAYGAELIFCGSLLKTVLSFYSSRYRLKSTSYFLWAGCSNSVATFAYINAAFELKQQIEQGQLPEPEHIFVPVGSCSTLAGLTLGVKLSGLNSKVIGIRVAPAYLGPFPACTEGEVNKVIKQAAKQMQKWGIKAEQLALPPRCHFSDDFYGEGYGMASAASQSAIEIFKAQGITLENTYTGKAAAAFLQQLNKEDQYNAKPQLFWQTFNSANTLAQIELGLSKKETDSPTRPELSPKLKAYLAD</sequence>
<dbReference type="InterPro" id="IPR027278">
    <property type="entry name" value="ACCD_DCysDesulf"/>
</dbReference>
<dbReference type="Gene3D" id="3.40.50.1100">
    <property type="match status" value="2"/>
</dbReference>
<comment type="caution">
    <text evidence="6">The sequence shown here is derived from an EMBL/GenBank/DDBJ whole genome shotgun (WGS) entry which is preliminary data.</text>
</comment>
<dbReference type="EMBL" id="MABE01000279">
    <property type="protein sequence ID" value="OUS40675.1"/>
    <property type="molecule type" value="Genomic_DNA"/>
</dbReference>
<dbReference type="PANTHER" id="PTHR43780">
    <property type="entry name" value="1-AMINOCYCLOPROPANE-1-CARBOXYLATE DEAMINASE-RELATED"/>
    <property type="match status" value="1"/>
</dbReference>
<dbReference type="AlphaFoldDB" id="A0A1Y5I0T0"/>
<feature type="domain" description="Tryptophan synthase beta chain-like PALP" evidence="5">
    <location>
        <begin position="28"/>
        <end position="317"/>
    </location>
</feature>
<protein>
    <recommendedName>
        <fullName evidence="5">Tryptophan synthase beta chain-like PALP domain-containing protein</fullName>
    </recommendedName>
</protein>
<gene>
    <name evidence="6" type="ORF">A9R00_04845</name>
</gene>
<dbReference type="Proteomes" id="UP000227088">
    <property type="component" value="Unassembled WGS sequence"/>
</dbReference>
<dbReference type="SUPFAM" id="SSF53686">
    <property type="entry name" value="Tryptophan synthase beta subunit-like PLP-dependent enzymes"/>
    <property type="match status" value="1"/>
</dbReference>
<evidence type="ECO:0000256" key="3">
    <source>
        <dbReference type="ARBA" id="ARBA00022898"/>
    </source>
</evidence>
<evidence type="ECO:0000313" key="6">
    <source>
        <dbReference type="EMBL" id="OUS40675.1"/>
    </source>
</evidence>
<dbReference type="Pfam" id="PF00291">
    <property type="entry name" value="PALP"/>
    <property type="match status" value="1"/>
</dbReference>
<comment type="cofactor">
    <cofactor evidence="1">
        <name>pyridoxal 5'-phosphate</name>
        <dbReference type="ChEBI" id="CHEBI:597326"/>
    </cofactor>
</comment>
<comment type="similarity">
    <text evidence="2">Belongs to the ACC deaminase/D-cysteine desulfhydrase family.</text>
</comment>